<reference evidence="5 6" key="1">
    <citation type="submission" date="2019-11" db="EMBL/GenBank/DDBJ databases">
        <title>Draft genome of Amycolatopsis RM579.</title>
        <authorList>
            <person name="Duangmal K."/>
            <person name="Mingma R."/>
        </authorList>
    </citation>
    <scope>NUCLEOTIDE SEQUENCE [LARGE SCALE GENOMIC DNA]</scope>
    <source>
        <strain evidence="5 6">RM579</strain>
    </source>
</reference>
<keyword evidence="5" id="KW-0503">Monooxygenase</keyword>
<name>A0A6N7YX55_9PSEU</name>
<dbReference type="PANTHER" id="PTHR43004">
    <property type="entry name" value="TRK SYSTEM POTASSIUM UPTAKE PROTEIN"/>
    <property type="match status" value="1"/>
</dbReference>
<gene>
    <name evidence="5" type="ORF">GKO32_21415</name>
</gene>
<dbReference type="Gene3D" id="3.30.70.2450">
    <property type="match status" value="1"/>
</dbReference>
<evidence type="ECO:0000256" key="2">
    <source>
        <dbReference type="ARBA" id="ARBA00022630"/>
    </source>
</evidence>
<dbReference type="PRINTS" id="PR00420">
    <property type="entry name" value="RNGMNOXGNASE"/>
</dbReference>
<protein>
    <submittedName>
        <fullName evidence="5">Monooxygenase</fullName>
    </submittedName>
</protein>
<dbReference type="Pfam" id="PF21274">
    <property type="entry name" value="Rng_hyd_C"/>
    <property type="match status" value="1"/>
</dbReference>
<keyword evidence="2" id="KW-0285">Flavoprotein</keyword>
<dbReference type="PANTHER" id="PTHR43004:SF19">
    <property type="entry name" value="BINDING MONOOXYGENASE, PUTATIVE (JCVI)-RELATED"/>
    <property type="match status" value="1"/>
</dbReference>
<dbReference type="SUPFAM" id="SSF51905">
    <property type="entry name" value="FAD/NAD(P)-binding domain"/>
    <property type="match status" value="1"/>
</dbReference>
<dbReference type="Proteomes" id="UP000440096">
    <property type="component" value="Unassembled WGS sequence"/>
</dbReference>
<comment type="caution">
    <text evidence="5">The sequence shown here is derived from an EMBL/GenBank/DDBJ whole genome shotgun (WGS) entry which is preliminary data.</text>
</comment>
<dbReference type="EMBL" id="WMBA01000035">
    <property type="protein sequence ID" value="MTD56512.1"/>
    <property type="molecule type" value="Genomic_DNA"/>
</dbReference>
<dbReference type="Gene3D" id="3.40.30.120">
    <property type="match status" value="1"/>
</dbReference>
<dbReference type="InterPro" id="IPR036188">
    <property type="entry name" value="FAD/NAD-bd_sf"/>
</dbReference>
<keyword evidence="5" id="KW-0560">Oxidoreductase</keyword>
<keyword evidence="6" id="KW-1185">Reference proteome</keyword>
<evidence type="ECO:0000259" key="4">
    <source>
        <dbReference type="Pfam" id="PF01494"/>
    </source>
</evidence>
<dbReference type="RefSeq" id="WP_208024487.1">
    <property type="nucleotide sequence ID" value="NZ_WMBA01000035.1"/>
</dbReference>
<accession>A0A6N7YX55</accession>
<evidence type="ECO:0000313" key="6">
    <source>
        <dbReference type="Proteomes" id="UP000440096"/>
    </source>
</evidence>
<evidence type="ECO:0000313" key="5">
    <source>
        <dbReference type="EMBL" id="MTD56512.1"/>
    </source>
</evidence>
<organism evidence="5 6">
    <name type="scientific">Amycolatopsis pithecellobii</name>
    <dbReference type="NCBI Taxonomy" id="664692"/>
    <lineage>
        <taxon>Bacteria</taxon>
        <taxon>Bacillati</taxon>
        <taxon>Actinomycetota</taxon>
        <taxon>Actinomycetes</taxon>
        <taxon>Pseudonocardiales</taxon>
        <taxon>Pseudonocardiaceae</taxon>
        <taxon>Amycolatopsis</taxon>
    </lineage>
</organism>
<feature type="domain" description="FAD-binding" evidence="4">
    <location>
        <begin position="2"/>
        <end position="333"/>
    </location>
</feature>
<dbReference type="Gene3D" id="3.50.50.60">
    <property type="entry name" value="FAD/NAD(P)-binding domain"/>
    <property type="match status" value="1"/>
</dbReference>
<dbReference type="InterPro" id="IPR002938">
    <property type="entry name" value="FAD-bd"/>
</dbReference>
<dbReference type="InterPro" id="IPR050641">
    <property type="entry name" value="RIFMO-like"/>
</dbReference>
<dbReference type="AlphaFoldDB" id="A0A6N7YX55"/>
<dbReference type="Pfam" id="PF01494">
    <property type="entry name" value="FAD_binding_3"/>
    <property type="match status" value="1"/>
</dbReference>
<evidence type="ECO:0000256" key="1">
    <source>
        <dbReference type="ARBA" id="ARBA00001974"/>
    </source>
</evidence>
<dbReference type="GO" id="GO:0071949">
    <property type="term" value="F:FAD binding"/>
    <property type="evidence" value="ECO:0007669"/>
    <property type="project" value="InterPro"/>
</dbReference>
<keyword evidence="3" id="KW-0274">FAD</keyword>
<dbReference type="GO" id="GO:0016709">
    <property type="term" value="F:oxidoreductase activity, acting on paired donors, with incorporation or reduction of molecular oxygen, NAD(P)H as one donor, and incorporation of one atom of oxygen"/>
    <property type="evidence" value="ECO:0007669"/>
    <property type="project" value="UniProtKB-ARBA"/>
</dbReference>
<comment type="cofactor">
    <cofactor evidence="1">
        <name>FAD</name>
        <dbReference type="ChEBI" id="CHEBI:57692"/>
    </cofactor>
</comment>
<sequence length="496" mass="53423">MDTDVVISGAGPTGLLLGTELALAGVRVRILERQRTRHGQSRALTLHPRSIEILELRGIADRFLALGHTVPSWHFAGLSRELDFSGLDTRHGYTLFLEQARTEQLLEERARELGVEISYGHEVVSQTQNDDGVDVAGVGPDGDFRLRAAYLVGCDGGRSKVRESAGIGFPGSDSTMSAMLGDFAVTDKEEIAAAGQVPVLIAPLAGGLTRFVLTDPERMRIPATEPVTLKEFREALVELAGTSFGIAEPHWLSRFGNATRLAETYRAGRVFLAGDAAHIHFPAAGQGLNTGLQDAMNLGWKLAGEINGWAPPGLLDTYHAERFPVGELVTDNTQAQTLLLELTLVPDYQRPVIALRGLLDSLLDIPEVNARLAGLVSALATSYPAPADDPLVGTRMPDLSLGSPGTRVSELVHSGKFGYVDFTGDCTAQVTDGWKNRITVATGGDRLWAEDVSEVLVRPDGHIAWVRRENDPPDAAVREAGITAWAGTPERVAVWR</sequence>
<proteinExistence type="predicted"/>
<evidence type="ECO:0000256" key="3">
    <source>
        <dbReference type="ARBA" id="ARBA00022827"/>
    </source>
</evidence>